<dbReference type="InterPro" id="IPR012337">
    <property type="entry name" value="RNaseH-like_sf"/>
</dbReference>
<proteinExistence type="predicted"/>
<feature type="compositionally biased region" description="Basic and acidic residues" evidence="1">
    <location>
        <begin position="34"/>
        <end position="44"/>
    </location>
</feature>
<feature type="region of interest" description="Disordered" evidence="1">
    <location>
        <begin position="1"/>
        <end position="71"/>
    </location>
</feature>
<evidence type="ECO:0000313" key="3">
    <source>
        <dbReference type="EMBL" id="KAK1875359.1"/>
    </source>
</evidence>
<keyword evidence="4" id="KW-1185">Reference proteome</keyword>
<dbReference type="InterPro" id="IPR008906">
    <property type="entry name" value="HATC_C_dom"/>
</dbReference>
<gene>
    <name evidence="3" type="ORF">KUDE01_015722</name>
</gene>
<dbReference type="AlphaFoldDB" id="A0AAD9ERB4"/>
<evidence type="ECO:0000313" key="4">
    <source>
        <dbReference type="Proteomes" id="UP001228049"/>
    </source>
</evidence>
<dbReference type="SUPFAM" id="SSF53098">
    <property type="entry name" value="Ribonuclease H-like"/>
    <property type="match status" value="1"/>
</dbReference>
<dbReference type="GO" id="GO:0046983">
    <property type="term" value="F:protein dimerization activity"/>
    <property type="evidence" value="ECO:0007669"/>
    <property type="project" value="InterPro"/>
</dbReference>
<dbReference type="PANTHER" id="PTHR47611">
    <property type="entry name" value="HAT DIMERISATION DOMAIN, C-TERMINAL"/>
    <property type="match status" value="1"/>
</dbReference>
<dbReference type="Pfam" id="PF05699">
    <property type="entry name" value="Dimer_Tnp_hAT"/>
    <property type="match status" value="1"/>
</dbReference>
<feature type="compositionally biased region" description="Basic and acidic residues" evidence="1">
    <location>
        <begin position="59"/>
        <end position="71"/>
    </location>
</feature>
<evidence type="ECO:0000256" key="1">
    <source>
        <dbReference type="SAM" id="MobiDB-lite"/>
    </source>
</evidence>
<dbReference type="Proteomes" id="UP001228049">
    <property type="component" value="Unassembled WGS sequence"/>
</dbReference>
<reference evidence="3" key="1">
    <citation type="submission" date="2023-04" db="EMBL/GenBank/DDBJ databases">
        <title>Chromosome-level genome of Chaenocephalus aceratus.</title>
        <authorList>
            <person name="Park H."/>
        </authorList>
    </citation>
    <scope>NUCLEOTIDE SEQUENCE</scope>
    <source>
        <strain evidence="3">DE</strain>
        <tissue evidence="3">Muscle</tissue>
    </source>
</reference>
<dbReference type="PANTHER" id="PTHR47611:SF3">
    <property type="entry name" value="HAT C-TERMINAL DIMERISATION DOMAIN-CONTAINING PROTEIN"/>
    <property type="match status" value="1"/>
</dbReference>
<sequence>MQTATVSDLAESLSPAEEATAQREDSSGAEESEPAPKRQREKQQDISMLMAFDEDQETEDHKKEMKTNLEDRTKVDKGPLIWWKLNEERYPKLARAAKRIHSIPSTSTPSERIFSKAGFIVSKTRSSLLPDNTDKLVFLSHNMRRLRSEGNPESQISSYSL</sequence>
<dbReference type="EMBL" id="JASDAP010000141">
    <property type="protein sequence ID" value="KAK1875359.1"/>
    <property type="molecule type" value="Genomic_DNA"/>
</dbReference>
<feature type="domain" description="HAT C-terminal dimerisation" evidence="2">
    <location>
        <begin position="69"/>
        <end position="143"/>
    </location>
</feature>
<name>A0AAD9ERB4_DISEL</name>
<evidence type="ECO:0000259" key="2">
    <source>
        <dbReference type="Pfam" id="PF05699"/>
    </source>
</evidence>
<accession>A0AAD9ERB4</accession>
<organism evidence="3 4">
    <name type="scientific">Dissostichus eleginoides</name>
    <name type="common">Patagonian toothfish</name>
    <name type="synonym">Dissostichus amissus</name>
    <dbReference type="NCBI Taxonomy" id="100907"/>
    <lineage>
        <taxon>Eukaryota</taxon>
        <taxon>Metazoa</taxon>
        <taxon>Chordata</taxon>
        <taxon>Craniata</taxon>
        <taxon>Vertebrata</taxon>
        <taxon>Euteleostomi</taxon>
        <taxon>Actinopterygii</taxon>
        <taxon>Neopterygii</taxon>
        <taxon>Teleostei</taxon>
        <taxon>Neoteleostei</taxon>
        <taxon>Acanthomorphata</taxon>
        <taxon>Eupercaria</taxon>
        <taxon>Perciformes</taxon>
        <taxon>Notothenioidei</taxon>
        <taxon>Nototheniidae</taxon>
        <taxon>Dissostichus</taxon>
    </lineage>
</organism>
<comment type="caution">
    <text evidence="3">The sequence shown here is derived from an EMBL/GenBank/DDBJ whole genome shotgun (WGS) entry which is preliminary data.</text>
</comment>
<protein>
    <submittedName>
        <fullName evidence="3">Zinc finger BED domain containing protein 1</fullName>
    </submittedName>
</protein>